<dbReference type="Proteomes" id="UP001354073">
    <property type="component" value="Unassembled WGS sequence"/>
</dbReference>
<proteinExistence type="predicted"/>
<dbReference type="EMBL" id="JAVHXJ020000078">
    <property type="protein sequence ID" value="MGI1898996.1"/>
    <property type="molecule type" value="Genomic_DNA"/>
</dbReference>
<sequence>MEWSQITEHPDLLLMLLAPIFFLCIAAEYWFGQRGGRLPESARYYLPE</sequence>
<organism evidence="1 2">
    <name type="scientific">Vibrio campbellii</name>
    <dbReference type="NCBI Taxonomy" id="680"/>
    <lineage>
        <taxon>Bacteria</taxon>
        <taxon>Pseudomonadati</taxon>
        <taxon>Pseudomonadota</taxon>
        <taxon>Gammaproteobacteria</taxon>
        <taxon>Vibrionales</taxon>
        <taxon>Vibrionaceae</taxon>
        <taxon>Vibrio</taxon>
    </lineage>
</organism>
<protein>
    <submittedName>
        <fullName evidence="1">Sterol desaturase family protein</fullName>
    </submittedName>
</protein>
<reference evidence="1" key="1">
    <citation type="submission" date="2024-11" db="EMBL/GenBank/DDBJ databases">
        <title>Identification of new Vibrio campbellii strains harboring the pVA1 plasmid isolated from Penaeus vannamei postlarvae affected by outbreaks of acute hepatopancreatic necrosis disease (AHPND) in Mexico.</title>
        <authorList>
            <person name="Gomez-Gil B."/>
            <person name="Enciso-Ibarra J."/>
        </authorList>
    </citation>
    <scope>NUCLEOTIDE SEQUENCE</scope>
    <source>
        <strain evidence="1">M270204</strain>
    </source>
</reference>
<feature type="non-terminal residue" evidence="1">
    <location>
        <position position="48"/>
    </location>
</feature>
<gene>
    <name evidence="1" type="ORF">REH74_015810</name>
</gene>
<name>A0ACC7RBJ2_9VIBR</name>
<evidence type="ECO:0000313" key="1">
    <source>
        <dbReference type="EMBL" id="MGI1898996.1"/>
    </source>
</evidence>
<comment type="caution">
    <text evidence="1">The sequence shown here is derived from an EMBL/GenBank/DDBJ whole genome shotgun (WGS) entry which is preliminary data.</text>
</comment>
<evidence type="ECO:0000313" key="2">
    <source>
        <dbReference type="Proteomes" id="UP001354073"/>
    </source>
</evidence>
<accession>A0ACC7RBJ2</accession>